<reference evidence="1" key="1">
    <citation type="submission" date="2019-04" db="EMBL/GenBank/DDBJ databases">
        <title>Microbes associate with the intestines of laboratory mice.</title>
        <authorList>
            <person name="Navarre W."/>
            <person name="Wong E."/>
            <person name="Huang K."/>
            <person name="Tropini C."/>
            <person name="Ng K."/>
            <person name="Yu B."/>
        </authorList>
    </citation>
    <scope>NUCLEOTIDE SEQUENCE</scope>
    <source>
        <strain evidence="1">NM04_E33</strain>
    </source>
</reference>
<proteinExistence type="predicted"/>
<protein>
    <submittedName>
        <fullName evidence="1">Uncharacterized protein</fullName>
    </submittedName>
</protein>
<evidence type="ECO:0000313" key="2">
    <source>
        <dbReference type="Proteomes" id="UP000306319"/>
    </source>
</evidence>
<gene>
    <name evidence="1" type="ORF">E5331_07370</name>
</gene>
<comment type="caution">
    <text evidence="1">The sequence shown here is derived from an EMBL/GenBank/DDBJ whole genome shotgun (WGS) entry which is preliminary data.</text>
</comment>
<dbReference type="Proteomes" id="UP000306319">
    <property type="component" value="Unassembled WGS sequence"/>
</dbReference>
<evidence type="ECO:0000313" key="1">
    <source>
        <dbReference type="EMBL" id="TGY79192.1"/>
    </source>
</evidence>
<name>A0AC61RHS4_9BACT</name>
<keyword evidence="2" id="KW-1185">Reference proteome</keyword>
<sequence>MKEDVYKKRNGARGLLRVLVVLFVAVLSAMSIYAQNSLPAPGTGGSFRPNPIGSGMPGPVIPSPSMPGYRPGWGAGCGPGWGPGWTNYPSAPIPSPSWTNQGETNVIACGYDATGVWRTIPMRVAYVYNGVDYDVTVLAAYNPWTDMWNRGLNVAAYNTNYYLRGVYYDFYTVLSTGTFYFNL</sequence>
<accession>A0AC61RHS4</accession>
<organism evidence="1 2">
    <name type="scientific">Lepagella muris</name>
    <dbReference type="NCBI Taxonomy" id="3032870"/>
    <lineage>
        <taxon>Bacteria</taxon>
        <taxon>Pseudomonadati</taxon>
        <taxon>Bacteroidota</taxon>
        <taxon>Bacteroidia</taxon>
        <taxon>Bacteroidales</taxon>
        <taxon>Muribaculaceae</taxon>
        <taxon>Lepagella</taxon>
    </lineage>
</organism>
<dbReference type="EMBL" id="SRYB01000008">
    <property type="protein sequence ID" value="TGY79192.1"/>
    <property type="molecule type" value="Genomic_DNA"/>
</dbReference>